<feature type="transmembrane region" description="Helical" evidence="6">
    <location>
        <begin position="48"/>
        <end position="76"/>
    </location>
</feature>
<comment type="caution">
    <text evidence="7">The sequence shown here is derived from an EMBL/GenBank/DDBJ whole genome shotgun (WGS) entry which is preliminary data.</text>
</comment>
<dbReference type="RefSeq" id="WP_344978026.1">
    <property type="nucleotide sequence ID" value="NZ_BAAAVI010000049.1"/>
</dbReference>
<evidence type="ECO:0000313" key="8">
    <source>
        <dbReference type="Proteomes" id="UP001500831"/>
    </source>
</evidence>
<dbReference type="PANTHER" id="PTHR33545">
    <property type="entry name" value="UPF0750 MEMBRANE PROTEIN YITT-RELATED"/>
    <property type="match status" value="1"/>
</dbReference>
<organism evidence="7 8">
    <name type="scientific">Streptosporangium fragile</name>
    <dbReference type="NCBI Taxonomy" id="46186"/>
    <lineage>
        <taxon>Bacteria</taxon>
        <taxon>Bacillati</taxon>
        <taxon>Actinomycetota</taxon>
        <taxon>Actinomycetes</taxon>
        <taxon>Streptosporangiales</taxon>
        <taxon>Streptosporangiaceae</taxon>
        <taxon>Streptosporangium</taxon>
    </lineage>
</organism>
<keyword evidence="5 6" id="KW-0472">Membrane</keyword>
<keyword evidence="4 6" id="KW-1133">Transmembrane helix</keyword>
<evidence type="ECO:0000256" key="1">
    <source>
        <dbReference type="ARBA" id="ARBA00004651"/>
    </source>
</evidence>
<dbReference type="Pfam" id="PF02588">
    <property type="entry name" value="YitT_membrane"/>
    <property type="match status" value="1"/>
</dbReference>
<accession>A0ABN3W4R9</accession>
<gene>
    <name evidence="7" type="ORF">GCM10010517_56960</name>
</gene>
<evidence type="ECO:0000256" key="6">
    <source>
        <dbReference type="SAM" id="Phobius"/>
    </source>
</evidence>
<evidence type="ECO:0000256" key="4">
    <source>
        <dbReference type="ARBA" id="ARBA00022989"/>
    </source>
</evidence>
<name>A0ABN3W4R9_9ACTN</name>
<comment type="subcellular location">
    <subcellularLocation>
        <location evidence="1">Cell membrane</location>
        <topology evidence="1">Multi-pass membrane protein</topology>
    </subcellularLocation>
</comment>
<dbReference type="Proteomes" id="UP001500831">
    <property type="component" value="Unassembled WGS sequence"/>
</dbReference>
<reference evidence="7 8" key="1">
    <citation type="journal article" date="2019" name="Int. J. Syst. Evol. Microbiol.">
        <title>The Global Catalogue of Microorganisms (GCM) 10K type strain sequencing project: providing services to taxonomists for standard genome sequencing and annotation.</title>
        <authorList>
            <consortium name="The Broad Institute Genomics Platform"/>
            <consortium name="The Broad Institute Genome Sequencing Center for Infectious Disease"/>
            <person name="Wu L."/>
            <person name="Ma J."/>
        </authorList>
    </citation>
    <scope>NUCLEOTIDE SEQUENCE [LARGE SCALE GENOMIC DNA]</scope>
    <source>
        <strain evidence="7 8">JCM 6242</strain>
    </source>
</reference>
<dbReference type="InterPro" id="IPR003740">
    <property type="entry name" value="YitT"/>
</dbReference>
<dbReference type="InterPro" id="IPR051461">
    <property type="entry name" value="UPF0750_membrane"/>
</dbReference>
<dbReference type="PANTHER" id="PTHR33545:SF5">
    <property type="entry name" value="UPF0750 MEMBRANE PROTEIN YITT"/>
    <property type="match status" value="1"/>
</dbReference>
<feature type="transmembrane region" description="Helical" evidence="6">
    <location>
        <begin position="177"/>
        <end position="195"/>
    </location>
</feature>
<keyword evidence="2" id="KW-1003">Cell membrane</keyword>
<dbReference type="EMBL" id="BAAAVI010000049">
    <property type="protein sequence ID" value="GAA2892435.1"/>
    <property type="molecule type" value="Genomic_DNA"/>
</dbReference>
<protein>
    <submittedName>
        <fullName evidence="7">YitT family protein</fullName>
    </submittedName>
</protein>
<evidence type="ECO:0000256" key="3">
    <source>
        <dbReference type="ARBA" id="ARBA00022692"/>
    </source>
</evidence>
<sequence>MTSKTRPPHPRHSAVEDVLAFTTGTVLAATGVYVLSQAGLVTGGTAGLALLVGYTGLAPFGVAFAVVNLPFFVLALAFRGIRFTALSAAGIVSVSVISSFGQQLLGTAEPNPVFALLAGNLLAGTGILVLFRHGGSLGGFNVIALMMQDRFGVRAGWVLLVFDVSVILGSMFVTSPVTVLASAGGAVVLNSVLALNHRPGRYAVPAAPAGAS</sequence>
<evidence type="ECO:0000256" key="2">
    <source>
        <dbReference type="ARBA" id="ARBA00022475"/>
    </source>
</evidence>
<feature type="transmembrane region" description="Helical" evidence="6">
    <location>
        <begin position="18"/>
        <end position="36"/>
    </location>
</feature>
<evidence type="ECO:0000256" key="5">
    <source>
        <dbReference type="ARBA" id="ARBA00023136"/>
    </source>
</evidence>
<feature type="transmembrane region" description="Helical" evidence="6">
    <location>
        <begin position="83"/>
        <end position="101"/>
    </location>
</feature>
<keyword evidence="8" id="KW-1185">Reference proteome</keyword>
<feature type="transmembrane region" description="Helical" evidence="6">
    <location>
        <begin position="151"/>
        <end position="171"/>
    </location>
</feature>
<keyword evidence="3 6" id="KW-0812">Transmembrane</keyword>
<evidence type="ECO:0000313" key="7">
    <source>
        <dbReference type="EMBL" id="GAA2892435.1"/>
    </source>
</evidence>
<proteinExistence type="predicted"/>